<dbReference type="AlphaFoldDB" id="A0A158JWX2"/>
<dbReference type="OrthoDB" id="506280at2"/>
<sequence length="377" mass="42512">MSKSKSKIFLLDEQSAELTPLYETLYEKEADLQQFLARYPDLLPGDRISTQARRWLFVSREVSVPDSAESGGRWSLDHLFLDQDGMPTFIECKRSSDTRGRREVVAQMLDYAANGVAHWKTGHIREAFERRCEADGKVAADVLAAFLAGGEPDGEEALLPDTYWERVESSLRDRKIRLIFVADRIAPELKRLVEFLNEELINVEVLAVEVKQYHLAGFSHRVLVPELVGATTLARIVKDKTRTLDQEGFFERSSGPAREFHRRLLARLNDLQAVAEWGGTSFAIRLPIGSSGKRVTVANCYLPDKVQYYFEASMVDAETRRTLRDDLLRDSQGVFNATDKNKHSANCWISTENTERALDAITSAIRRARATLGGVSG</sequence>
<dbReference type="InterPro" id="IPR011856">
    <property type="entry name" value="tRNA_endonuc-like_dom_sf"/>
</dbReference>
<evidence type="ECO:0000313" key="1">
    <source>
        <dbReference type="EMBL" id="SAL73402.1"/>
    </source>
</evidence>
<dbReference type="Gene3D" id="3.40.1350.10">
    <property type="match status" value="1"/>
</dbReference>
<proteinExistence type="predicted"/>
<protein>
    <submittedName>
        <fullName evidence="1">Uncharacterized protein</fullName>
    </submittedName>
</protein>
<dbReference type="GO" id="GO:0003676">
    <property type="term" value="F:nucleic acid binding"/>
    <property type="evidence" value="ECO:0007669"/>
    <property type="project" value="InterPro"/>
</dbReference>
<organism evidence="1 2">
    <name type="scientific">Caballeronia choica</name>
    <dbReference type="NCBI Taxonomy" id="326476"/>
    <lineage>
        <taxon>Bacteria</taxon>
        <taxon>Pseudomonadati</taxon>
        <taxon>Pseudomonadota</taxon>
        <taxon>Betaproteobacteria</taxon>
        <taxon>Burkholderiales</taxon>
        <taxon>Burkholderiaceae</taxon>
        <taxon>Caballeronia</taxon>
    </lineage>
</organism>
<gene>
    <name evidence="1" type="ORF">AWB68_04422</name>
</gene>
<name>A0A158JWX2_9BURK</name>
<dbReference type="EMBL" id="FCON02000052">
    <property type="protein sequence ID" value="SAL73402.1"/>
    <property type="molecule type" value="Genomic_DNA"/>
</dbReference>
<comment type="caution">
    <text evidence="1">The sequence shown here is derived from an EMBL/GenBank/DDBJ whole genome shotgun (WGS) entry which is preliminary data.</text>
</comment>
<reference evidence="1" key="1">
    <citation type="submission" date="2016-01" db="EMBL/GenBank/DDBJ databases">
        <authorList>
            <person name="Peeters C."/>
        </authorList>
    </citation>
    <scope>NUCLEOTIDE SEQUENCE [LARGE SCALE GENOMIC DNA]</scope>
    <source>
        <strain evidence="1">LMG 22940</strain>
    </source>
</reference>
<dbReference type="Proteomes" id="UP000054770">
    <property type="component" value="Unassembled WGS sequence"/>
</dbReference>
<evidence type="ECO:0000313" key="2">
    <source>
        <dbReference type="Proteomes" id="UP000054770"/>
    </source>
</evidence>
<accession>A0A158JWX2</accession>
<dbReference type="RefSeq" id="WP_087646499.1">
    <property type="nucleotide sequence ID" value="NZ_FCON02000052.1"/>
</dbReference>
<keyword evidence="2" id="KW-1185">Reference proteome</keyword>